<proteinExistence type="predicted"/>
<comment type="caution">
    <text evidence="3">The sequence shown here is derived from an EMBL/GenBank/DDBJ whole genome shotgun (WGS) entry which is preliminary data.</text>
</comment>
<sequence length="582" mass="67298">MNFLVFAAKNDLTSNLGVSKNESNENKYLKPDLFQDTRIVCVVSSVNESIFLTESGELYLVYDFKKELLQTEEPIIKLVCGYGHYLCLSQSHKVYSWGRNSSGQSGHIKVLKRPEHLAIFDDKNIEEIFCGIHHSMCLDSKNNLYCFGHNSNGELGNGNKTNIYNPVICHENVTDVFLGFGWNSFIIKNDVLSACGHNSGGSLGIENFETDQTVFQPVKLDFNVSEIKQLVTNYHSSFILTKEGMVYGCGLATYNGLAHNSSKFAPNEFLNKKKNVYIGSGYGYTLIMNNELEIFLCGNDLFNYGTLAEVNKIFYKIKHTLQPMPKGVIAGYYLKIFFKQYSSTLLEDFQNFFNTREFSDCEINTHKAHKLLLELRTQKSLQYLQNKLKYKYKEDVYKFLQWVYFEKQQKGMNEIFKYLEIENPKKKLLKNDLKIAFQNNDSKDFSIVVKSLENDDLIGKEKNLNQEENRDTNNDDVVGDENFEEIQVHKFILLARSGLFREMFTNVKKQINKVTDYSGRDISSLEFLIKYFYLDEIELTGDDDIDFLIEELEDAIDYYQLNPNSSLLLNLKQKKKKKLKNN</sequence>
<dbReference type="InterPro" id="IPR051553">
    <property type="entry name" value="Ran_GTPase-activating"/>
</dbReference>
<dbReference type="GO" id="GO:0005737">
    <property type="term" value="C:cytoplasm"/>
    <property type="evidence" value="ECO:0007669"/>
    <property type="project" value="TreeGrafter"/>
</dbReference>
<dbReference type="PROSITE" id="PS50012">
    <property type="entry name" value="RCC1_3"/>
    <property type="match status" value="1"/>
</dbReference>
<dbReference type="Gene3D" id="2.130.10.30">
    <property type="entry name" value="Regulator of chromosome condensation 1/beta-lactamase-inhibitor protein II"/>
    <property type="match status" value="1"/>
</dbReference>
<dbReference type="CDD" id="cd18186">
    <property type="entry name" value="BTB_POZ_ZBTB_KLHL-like"/>
    <property type="match status" value="1"/>
</dbReference>
<evidence type="ECO:0000259" key="2">
    <source>
        <dbReference type="PROSITE" id="PS50097"/>
    </source>
</evidence>
<evidence type="ECO:0000313" key="4">
    <source>
        <dbReference type="Proteomes" id="UP001146793"/>
    </source>
</evidence>
<protein>
    <submittedName>
        <fullName evidence="3">Btk-binding protein-related</fullName>
    </submittedName>
</protein>
<dbReference type="AlphaFoldDB" id="A0AAV7ZCQ1"/>
<dbReference type="InterPro" id="IPR000210">
    <property type="entry name" value="BTB/POZ_dom"/>
</dbReference>
<dbReference type="PROSITE" id="PS50097">
    <property type="entry name" value="BTB"/>
    <property type="match status" value="1"/>
</dbReference>
<evidence type="ECO:0000256" key="1">
    <source>
        <dbReference type="PROSITE-ProRule" id="PRU00235"/>
    </source>
</evidence>
<dbReference type="Proteomes" id="UP001146793">
    <property type="component" value="Unassembled WGS sequence"/>
</dbReference>
<feature type="domain" description="BTB" evidence="2">
    <location>
        <begin position="475"/>
        <end position="541"/>
    </location>
</feature>
<dbReference type="PANTHER" id="PTHR45982">
    <property type="entry name" value="REGULATOR OF CHROMOSOME CONDENSATION"/>
    <property type="match status" value="1"/>
</dbReference>
<dbReference type="SUPFAM" id="SSF50985">
    <property type="entry name" value="RCC1/BLIP-II"/>
    <property type="match status" value="1"/>
</dbReference>
<dbReference type="Gene3D" id="3.30.710.10">
    <property type="entry name" value="Potassium Channel Kv1.1, Chain A"/>
    <property type="match status" value="1"/>
</dbReference>
<feature type="repeat" description="RCC1" evidence="1">
    <location>
        <begin position="92"/>
        <end position="141"/>
    </location>
</feature>
<evidence type="ECO:0000313" key="3">
    <source>
        <dbReference type="EMBL" id="KAJ3438152.1"/>
    </source>
</evidence>
<name>A0AAV7ZCQ1_9EUKA</name>
<reference evidence="3" key="1">
    <citation type="submission" date="2022-08" db="EMBL/GenBank/DDBJ databases">
        <title>Novel sulphate-reducing endosymbionts in the free-living metamonad Anaeramoeba.</title>
        <authorList>
            <person name="Jerlstrom-Hultqvist J."/>
            <person name="Cepicka I."/>
            <person name="Gallot-Lavallee L."/>
            <person name="Salas-Leiva D."/>
            <person name="Curtis B.A."/>
            <person name="Zahonova K."/>
            <person name="Pipaliya S."/>
            <person name="Dacks J."/>
            <person name="Roger A.J."/>
        </authorList>
    </citation>
    <scope>NUCLEOTIDE SEQUENCE</scope>
    <source>
        <strain evidence="3">Busselton2</strain>
    </source>
</reference>
<dbReference type="InterPro" id="IPR000408">
    <property type="entry name" value="Reg_chr_condens"/>
</dbReference>
<accession>A0AAV7ZCQ1</accession>
<gene>
    <name evidence="3" type="ORF">M0812_17332</name>
</gene>
<dbReference type="Pfam" id="PF13540">
    <property type="entry name" value="RCC1_2"/>
    <property type="match status" value="2"/>
</dbReference>
<dbReference type="InterPro" id="IPR011333">
    <property type="entry name" value="SKP1/BTB/POZ_sf"/>
</dbReference>
<dbReference type="GO" id="GO:0005085">
    <property type="term" value="F:guanyl-nucleotide exchange factor activity"/>
    <property type="evidence" value="ECO:0007669"/>
    <property type="project" value="TreeGrafter"/>
</dbReference>
<dbReference type="SUPFAM" id="SSF54695">
    <property type="entry name" value="POZ domain"/>
    <property type="match status" value="1"/>
</dbReference>
<organism evidence="3 4">
    <name type="scientific">Anaeramoeba flamelloides</name>
    <dbReference type="NCBI Taxonomy" id="1746091"/>
    <lineage>
        <taxon>Eukaryota</taxon>
        <taxon>Metamonada</taxon>
        <taxon>Anaeramoebidae</taxon>
        <taxon>Anaeramoeba</taxon>
    </lineage>
</organism>
<dbReference type="InterPro" id="IPR009091">
    <property type="entry name" value="RCC1/BLIP-II"/>
</dbReference>
<dbReference type="PANTHER" id="PTHR45982:SF1">
    <property type="entry name" value="REGULATOR OF CHROMOSOME CONDENSATION"/>
    <property type="match status" value="1"/>
</dbReference>
<dbReference type="EMBL" id="JANTQA010000033">
    <property type="protein sequence ID" value="KAJ3438152.1"/>
    <property type="molecule type" value="Genomic_DNA"/>
</dbReference>
<dbReference type="Pfam" id="PF00651">
    <property type="entry name" value="BTB"/>
    <property type="match status" value="1"/>
</dbReference>